<feature type="domain" description="DPH-type MB" evidence="6">
    <location>
        <begin position="83"/>
        <end position="139"/>
    </location>
</feature>
<feature type="domain" description="J" evidence="5">
    <location>
        <begin position="9"/>
        <end position="73"/>
    </location>
</feature>
<evidence type="ECO:0000256" key="2">
    <source>
        <dbReference type="ARBA" id="ARBA00022723"/>
    </source>
</evidence>
<evidence type="ECO:0008006" key="9">
    <source>
        <dbReference type="Google" id="ProtNLM"/>
    </source>
</evidence>
<dbReference type="EMBL" id="CAKOGL010000005">
    <property type="protein sequence ID" value="CAH2086320.1"/>
    <property type="molecule type" value="Genomic_DNA"/>
</dbReference>
<keyword evidence="2" id="KW-0479">Metal-binding</keyword>
<dbReference type="Gene3D" id="1.10.287.110">
    <property type="entry name" value="DnaJ domain"/>
    <property type="match status" value="1"/>
</dbReference>
<evidence type="ECO:0000256" key="3">
    <source>
        <dbReference type="ARBA" id="ARBA00022833"/>
    </source>
</evidence>
<dbReference type="AlphaFoldDB" id="A0AAU9TGW4"/>
<dbReference type="SMART" id="SM00271">
    <property type="entry name" value="DnaJ"/>
    <property type="match status" value="1"/>
</dbReference>
<organism evidence="7 8">
    <name type="scientific">Euphydryas editha</name>
    <name type="common">Edith's checkerspot</name>
    <dbReference type="NCBI Taxonomy" id="104508"/>
    <lineage>
        <taxon>Eukaryota</taxon>
        <taxon>Metazoa</taxon>
        <taxon>Ecdysozoa</taxon>
        <taxon>Arthropoda</taxon>
        <taxon>Hexapoda</taxon>
        <taxon>Insecta</taxon>
        <taxon>Pterygota</taxon>
        <taxon>Neoptera</taxon>
        <taxon>Endopterygota</taxon>
        <taxon>Lepidoptera</taxon>
        <taxon>Glossata</taxon>
        <taxon>Ditrysia</taxon>
        <taxon>Papilionoidea</taxon>
        <taxon>Nymphalidae</taxon>
        <taxon>Nymphalinae</taxon>
        <taxon>Euphydryas</taxon>
    </lineage>
</organism>
<dbReference type="PROSITE" id="PS00636">
    <property type="entry name" value="DNAJ_1"/>
    <property type="match status" value="1"/>
</dbReference>
<comment type="similarity">
    <text evidence="1">Belongs to the DPH4 family.</text>
</comment>
<dbReference type="SUPFAM" id="SSF144217">
    <property type="entry name" value="CSL zinc finger"/>
    <property type="match status" value="1"/>
</dbReference>
<dbReference type="PANTHER" id="PTHR45255:SF1">
    <property type="entry name" value="DNAJ HOMOLOG SUBFAMILY C MEMBER 24"/>
    <property type="match status" value="1"/>
</dbReference>
<reference evidence="7" key="1">
    <citation type="submission" date="2022-03" db="EMBL/GenBank/DDBJ databases">
        <authorList>
            <person name="Tunstrom K."/>
        </authorList>
    </citation>
    <scope>NUCLEOTIDE SEQUENCE</scope>
</reference>
<dbReference type="PRINTS" id="PR00625">
    <property type="entry name" value="JDOMAIN"/>
</dbReference>
<comment type="caution">
    <text evidence="7">The sequence shown here is derived from an EMBL/GenBank/DDBJ whole genome shotgun (WGS) entry which is preliminary data.</text>
</comment>
<protein>
    <recommendedName>
        <fullName evidence="9">DPH4 homolog</fullName>
    </recommendedName>
</protein>
<evidence type="ECO:0000313" key="8">
    <source>
        <dbReference type="Proteomes" id="UP001153954"/>
    </source>
</evidence>
<dbReference type="InterPro" id="IPR001623">
    <property type="entry name" value="DnaJ_domain"/>
</dbReference>
<dbReference type="Pfam" id="PF05207">
    <property type="entry name" value="Zn_ribbon_CSL"/>
    <property type="match status" value="1"/>
</dbReference>
<dbReference type="GO" id="GO:0001671">
    <property type="term" value="F:ATPase activator activity"/>
    <property type="evidence" value="ECO:0007669"/>
    <property type="project" value="TreeGrafter"/>
</dbReference>
<evidence type="ECO:0000256" key="1">
    <source>
        <dbReference type="ARBA" id="ARBA00006169"/>
    </source>
</evidence>
<name>A0AAU9TGW4_EUPED</name>
<dbReference type="Proteomes" id="UP001153954">
    <property type="component" value="Unassembled WGS sequence"/>
</dbReference>
<dbReference type="InterPro" id="IPR018253">
    <property type="entry name" value="DnaJ_domain_CS"/>
</dbReference>
<evidence type="ECO:0000313" key="7">
    <source>
        <dbReference type="EMBL" id="CAH2086320.1"/>
    </source>
</evidence>
<evidence type="ECO:0000256" key="4">
    <source>
        <dbReference type="ARBA" id="ARBA00023004"/>
    </source>
</evidence>
<dbReference type="PROSITE" id="PS50076">
    <property type="entry name" value="DNAJ_2"/>
    <property type="match status" value="1"/>
</dbReference>
<dbReference type="Gene3D" id="3.10.660.10">
    <property type="entry name" value="DPH Zinc finger"/>
    <property type="match status" value="1"/>
</dbReference>
<keyword evidence="4" id="KW-0408">Iron</keyword>
<dbReference type="InterPro" id="IPR036869">
    <property type="entry name" value="J_dom_sf"/>
</dbReference>
<dbReference type="GO" id="GO:0008198">
    <property type="term" value="F:ferrous iron binding"/>
    <property type="evidence" value="ECO:0007669"/>
    <property type="project" value="TreeGrafter"/>
</dbReference>
<dbReference type="Pfam" id="PF00226">
    <property type="entry name" value="DnaJ"/>
    <property type="match status" value="1"/>
</dbReference>
<proteinExistence type="inferred from homology"/>
<dbReference type="PANTHER" id="PTHR45255">
    <property type="entry name" value="DNAJ HOMOLOG SUBFAMILY C MEMBER 24"/>
    <property type="match status" value="1"/>
</dbReference>
<dbReference type="PROSITE" id="PS51074">
    <property type="entry name" value="DPH_MB"/>
    <property type="match status" value="1"/>
</dbReference>
<dbReference type="CDD" id="cd06257">
    <property type="entry name" value="DnaJ"/>
    <property type="match status" value="1"/>
</dbReference>
<accession>A0AAU9TGW4</accession>
<dbReference type="InterPro" id="IPR036671">
    <property type="entry name" value="DPH_MB_sf"/>
</dbReference>
<keyword evidence="3" id="KW-0862">Zinc</keyword>
<keyword evidence="8" id="KW-1185">Reference proteome</keyword>
<dbReference type="SUPFAM" id="SSF46565">
    <property type="entry name" value="Chaperone J-domain"/>
    <property type="match status" value="1"/>
</dbReference>
<evidence type="ECO:0000259" key="5">
    <source>
        <dbReference type="PROSITE" id="PS50076"/>
    </source>
</evidence>
<dbReference type="InterPro" id="IPR007872">
    <property type="entry name" value="DPH_MB_dom"/>
</dbReference>
<sequence>MDKLDTFVDYYEILQCERNSTDDDLKKSYQRLVLTFHPDKLEGYDHEENFHRIQRAWSVLRDPQKRRQYDAMLSCYESSDFILYNTVSLSDMNFDSTESVYTYVCRCSGVYCLESSELISPKVIINCNECSFSILVNIPEDKFR</sequence>
<evidence type="ECO:0000259" key="6">
    <source>
        <dbReference type="PROSITE" id="PS51074"/>
    </source>
</evidence>
<gene>
    <name evidence="7" type="ORF">EEDITHA_LOCUS2713</name>
</gene>